<dbReference type="EMBL" id="FXWJ01000002">
    <property type="protein sequence ID" value="SMQ67021.1"/>
    <property type="molecule type" value="Genomic_DNA"/>
</dbReference>
<reference evidence="1 2" key="1">
    <citation type="submission" date="2017-04" db="EMBL/GenBank/DDBJ databases">
        <authorList>
            <person name="Varghese N."/>
            <person name="Submissions S."/>
        </authorList>
    </citation>
    <scope>NUCLEOTIDE SEQUENCE [LARGE SCALE GENOMIC DNA]</scope>
    <source>
        <strain evidence="1 2">VKM Ac-1784</strain>
    </source>
</reference>
<name>A0ABY1RBI5_9MICO</name>
<dbReference type="RefSeq" id="WP_086473457.1">
    <property type="nucleotide sequence ID" value="NZ_FXWJ01000002.1"/>
</dbReference>
<comment type="caution">
    <text evidence="1">The sequence shown here is derived from an EMBL/GenBank/DDBJ whole genome shotgun (WGS) entry which is preliminary data.</text>
</comment>
<proteinExistence type="predicted"/>
<evidence type="ECO:0000313" key="2">
    <source>
        <dbReference type="Proteomes" id="UP000194464"/>
    </source>
</evidence>
<dbReference type="Proteomes" id="UP000194464">
    <property type="component" value="Unassembled WGS sequence"/>
</dbReference>
<gene>
    <name evidence="1" type="ORF">SAMN06295909_1426</name>
</gene>
<protein>
    <submittedName>
        <fullName evidence="1">Uncharacterized protein</fullName>
    </submittedName>
</protein>
<accession>A0ABY1RBI5</accession>
<sequence>MTELAYMTLSDWGQNGLGMQPQSARIREWLGEVPYLFAAASAKGYNEVGSLDRRIVGYIAPRAADRRVGEIQQLRELIHDDSTIPTPITVLRPFEESDCDLLARLVREERLGRVFVLVEHERYPIRVWLDAMQAINLHTGTTAESIAPVLLEAARSIKGEDYNGLSSGNGKATIVQLVRALAEHGHPVDPELWTRAYLAVGGSFRHAASVSRLVTEMRQGTRHRVKDHYRPEIYDILLERAEGSELN</sequence>
<keyword evidence="2" id="KW-1185">Reference proteome</keyword>
<organism evidence="1 2">
    <name type="scientific">Plantibacter elymi</name>
    <name type="common">nom. nud.</name>
    <dbReference type="NCBI Taxonomy" id="199708"/>
    <lineage>
        <taxon>Bacteria</taxon>
        <taxon>Bacillati</taxon>
        <taxon>Actinomycetota</taxon>
        <taxon>Actinomycetes</taxon>
        <taxon>Micrococcales</taxon>
        <taxon>Microbacteriaceae</taxon>
        <taxon>Plantibacter</taxon>
    </lineage>
</organism>
<evidence type="ECO:0000313" key="1">
    <source>
        <dbReference type="EMBL" id="SMQ67021.1"/>
    </source>
</evidence>